<protein>
    <submittedName>
        <fullName evidence="2">DUF58 domain-containing protein</fullName>
    </submittedName>
</protein>
<dbReference type="InterPro" id="IPR002881">
    <property type="entry name" value="DUF58"/>
</dbReference>
<dbReference type="Proteomes" id="UP001202281">
    <property type="component" value="Unassembled WGS sequence"/>
</dbReference>
<dbReference type="EMBL" id="JALHLG010000003">
    <property type="protein sequence ID" value="MCJ2185794.1"/>
    <property type="molecule type" value="Genomic_DNA"/>
</dbReference>
<comment type="caution">
    <text evidence="2">The sequence shown here is derived from an EMBL/GenBank/DDBJ whole genome shotgun (WGS) entry which is preliminary data.</text>
</comment>
<dbReference type="RefSeq" id="WP_243917786.1">
    <property type="nucleotide sequence ID" value="NZ_JALHLG010000003.1"/>
</dbReference>
<dbReference type="Pfam" id="PF01882">
    <property type="entry name" value="DUF58"/>
    <property type="match status" value="1"/>
</dbReference>
<reference evidence="2 3" key="1">
    <citation type="submission" date="2022-04" db="EMBL/GenBank/DDBJ databases">
        <title>Identification of a novel bacterium isolated from mangrove sediments.</title>
        <authorList>
            <person name="Pan X."/>
        </authorList>
    </citation>
    <scope>NUCLEOTIDE SEQUENCE [LARGE SCALE GENOMIC DNA]</scope>
    <source>
        <strain evidence="2 3">B2638</strain>
    </source>
</reference>
<dbReference type="PANTHER" id="PTHR33608:SF7">
    <property type="entry name" value="DUF58 DOMAIN-CONTAINING PROTEIN"/>
    <property type="match status" value="1"/>
</dbReference>
<dbReference type="Gene3D" id="3.40.50.410">
    <property type="entry name" value="von Willebrand factor, type A domain"/>
    <property type="match status" value="1"/>
</dbReference>
<name>A0ABT0BL76_9SPHN</name>
<evidence type="ECO:0000259" key="1">
    <source>
        <dbReference type="Pfam" id="PF01882"/>
    </source>
</evidence>
<dbReference type="SUPFAM" id="SSF53300">
    <property type="entry name" value="vWA-like"/>
    <property type="match status" value="1"/>
</dbReference>
<accession>A0ABT0BL76</accession>
<feature type="domain" description="DUF58" evidence="1">
    <location>
        <begin position="52"/>
        <end position="261"/>
    </location>
</feature>
<proteinExistence type="predicted"/>
<organism evidence="2 3">
    <name type="scientific">Novosphingobium beihaiensis</name>
    <dbReference type="NCBI Taxonomy" id="2930389"/>
    <lineage>
        <taxon>Bacteria</taxon>
        <taxon>Pseudomonadati</taxon>
        <taxon>Pseudomonadota</taxon>
        <taxon>Alphaproteobacteria</taxon>
        <taxon>Sphingomonadales</taxon>
        <taxon>Sphingomonadaceae</taxon>
        <taxon>Novosphingobium</taxon>
    </lineage>
</organism>
<keyword evidence="3" id="KW-1185">Reference proteome</keyword>
<evidence type="ECO:0000313" key="2">
    <source>
        <dbReference type="EMBL" id="MCJ2185794.1"/>
    </source>
</evidence>
<dbReference type="InterPro" id="IPR036465">
    <property type="entry name" value="vWFA_dom_sf"/>
</dbReference>
<evidence type="ECO:0000313" key="3">
    <source>
        <dbReference type="Proteomes" id="UP001202281"/>
    </source>
</evidence>
<dbReference type="CDD" id="cd00198">
    <property type="entry name" value="vWFA"/>
    <property type="match status" value="1"/>
</dbReference>
<sequence length="302" mass="33354">MNPGLRFEELFDPAFLARLEPFTLRIAQAQKGGRLADQRTSARGQGSDFADFKPYVAGDDLRAIDWNIYRRLGRAFVKVFEERQDMPVYFLLDLSRSMFLENPPRIHAALRATLALGAIALSQHDSVSLFPFSDNMTMEARGISGRNNVIQIARRLSGLEAMGGTALADSASKLAAMKLRQGLVVVVSDFFDEAGLDSVLRSLGRLPHRLLLVQLTRAADADPSLDPDLWGDVAIENGENDSRIELTITPQLLERYRSAYRTFNDTLVDFVRGRGTGLIQVDAGKDVLDALSQHFTGGALTL</sequence>
<gene>
    <name evidence="2" type="ORF">MTR66_03080</name>
</gene>
<dbReference type="PANTHER" id="PTHR33608">
    <property type="entry name" value="BLL2464 PROTEIN"/>
    <property type="match status" value="1"/>
</dbReference>